<dbReference type="GO" id="GO:0000981">
    <property type="term" value="F:DNA-binding transcription factor activity, RNA polymerase II-specific"/>
    <property type="evidence" value="ECO:0007669"/>
    <property type="project" value="InterPro"/>
</dbReference>
<dbReference type="InterPro" id="IPR013785">
    <property type="entry name" value="Aldolase_TIM"/>
</dbReference>
<name>A0A8H4Z157_9HYPO</name>
<dbReference type="InterPro" id="IPR000771">
    <property type="entry name" value="FBA_II"/>
</dbReference>
<evidence type="ECO:0000256" key="2">
    <source>
        <dbReference type="RuleBase" id="RU366023"/>
    </source>
</evidence>
<keyword evidence="1" id="KW-0539">Nucleus</keyword>
<accession>A0A8H4Z157</accession>
<comment type="catalytic activity">
    <reaction evidence="2">
        <text>beta-D-fructose 1,6-bisphosphate = D-glyceraldehyde 3-phosphate + dihydroxyacetone phosphate</text>
        <dbReference type="Rhea" id="RHEA:14729"/>
        <dbReference type="ChEBI" id="CHEBI:32966"/>
        <dbReference type="ChEBI" id="CHEBI:57642"/>
        <dbReference type="ChEBI" id="CHEBI:59776"/>
        <dbReference type="EC" id="4.1.2.13"/>
    </reaction>
</comment>
<organism evidence="4 5">
    <name type="scientific">Fusarium anthophilum</name>
    <dbReference type="NCBI Taxonomy" id="48485"/>
    <lineage>
        <taxon>Eukaryota</taxon>
        <taxon>Fungi</taxon>
        <taxon>Dikarya</taxon>
        <taxon>Ascomycota</taxon>
        <taxon>Pezizomycotina</taxon>
        <taxon>Sordariomycetes</taxon>
        <taxon>Hypocreomycetidae</taxon>
        <taxon>Hypocreales</taxon>
        <taxon>Nectriaceae</taxon>
        <taxon>Fusarium</taxon>
        <taxon>Fusarium fujikuroi species complex</taxon>
    </lineage>
</organism>
<proteinExistence type="inferred from homology"/>
<dbReference type="InterPro" id="IPR001138">
    <property type="entry name" value="Zn2Cys6_DnaBD"/>
</dbReference>
<dbReference type="Gene3D" id="4.10.240.10">
    <property type="entry name" value="Zn(2)-C6 fungal-type DNA-binding domain"/>
    <property type="match status" value="1"/>
</dbReference>
<keyword evidence="2" id="KW-0862">Zinc</keyword>
<dbReference type="Pfam" id="PF00172">
    <property type="entry name" value="Zn_clus"/>
    <property type="match status" value="1"/>
</dbReference>
<dbReference type="GO" id="GO:0006096">
    <property type="term" value="P:glycolytic process"/>
    <property type="evidence" value="ECO:0007669"/>
    <property type="project" value="UniProtKB-UniPathway"/>
</dbReference>
<comment type="caution">
    <text evidence="4">The sequence shown here is derived from an EMBL/GenBank/DDBJ whole genome shotgun (WGS) entry which is preliminary data.</text>
</comment>
<comment type="cofactor">
    <cofactor evidence="2">
        <name>Zn(2+)</name>
        <dbReference type="ChEBI" id="CHEBI:29105"/>
    </cofactor>
    <text evidence="2">Binds 2 Zn(2+) ions per subunit. One is catalytic and the other provides a structural contribution.</text>
</comment>
<dbReference type="GO" id="GO:0004332">
    <property type="term" value="F:fructose-bisphosphate aldolase activity"/>
    <property type="evidence" value="ECO:0007669"/>
    <property type="project" value="UniProtKB-EC"/>
</dbReference>
<evidence type="ECO:0000313" key="5">
    <source>
        <dbReference type="Proteomes" id="UP000573603"/>
    </source>
</evidence>
<comment type="pathway">
    <text evidence="2">Carbohydrate degradation; glycolysis; D-glyceraldehyde 3-phosphate and glycerone phosphate from D-glucose: step 4/4.</text>
</comment>
<dbReference type="InterPro" id="IPR036864">
    <property type="entry name" value="Zn2-C6_fun-type_DNA-bd_sf"/>
</dbReference>
<dbReference type="EMBL" id="JABEVY010000302">
    <property type="protein sequence ID" value="KAF5237707.1"/>
    <property type="molecule type" value="Genomic_DNA"/>
</dbReference>
<comment type="function">
    <text evidence="2">Catalyzes the aldol condensation of dihydroxyacetone phosphate (DHAP or glycerone-phosphate) with glyceraldehyde 3-phosphate (G3P) to form fructose 1,6-bisphosphate (FBP) in gluconeogenesis and the reverse reaction in glycolysis.</text>
</comment>
<dbReference type="GO" id="GO:0008270">
    <property type="term" value="F:zinc ion binding"/>
    <property type="evidence" value="ECO:0007669"/>
    <property type="project" value="UniProtKB-UniRule"/>
</dbReference>
<dbReference type="Pfam" id="PF01116">
    <property type="entry name" value="F_bP_aldolase"/>
    <property type="match status" value="1"/>
</dbReference>
<sequence>MAGFSQGHQRALLPAAELPLAPTPRIVLPRYPRAGVTTACETCRKRKTRCSGNRPRCKGCIRAGSDCSYAPMNKDHELRQRYEHLQTEKMEYKRLVDLLRLRDHKEANAILDMLRQNTSVHEVLRQVEHGDMLCELSLVSEDNYNIEHLTVIVKAAEAKRSPLILLLFPSTLRQLPTLAWAASAAIKSATVPLSLHLDHAQDVSQIEEIVRTLPFDSIMVDMSHYDHEENLAKTAALTKSCHERGIAIEAESGRINGGEDGIADTGDLEALFTTPKEVEDFLKAGIDILAPSVGNIHGDYGPKGPELDLARLSSIDQQVRGRAAMALHGTNDFTAEIMQDCIKAGAVKLNVNKLLLEVWHVHLKDNAHKPLMQRGDEGIEILQAEVERWIEICGSAGKA</sequence>
<dbReference type="Proteomes" id="UP000573603">
    <property type="component" value="Unassembled WGS sequence"/>
</dbReference>
<dbReference type="CDD" id="cd00067">
    <property type="entry name" value="GAL4"/>
    <property type="match status" value="1"/>
</dbReference>
<dbReference type="AlphaFoldDB" id="A0A8H4Z157"/>
<keyword evidence="5" id="KW-1185">Reference proteome</keyword>
<dbReference type="UniPathway" id="UPA00109">
    <property type="reaction ID" value="UER00183"/>
</dbReference>
<reference evidence="4 5" key="1">
    <citation type="journal article" date="2020" name="BMC Genomics">
        <title>Correction to: Identification and distribution of gene clusters required for synthesis of sphingolipid metabolism inhibitors in diverse species of the filamentous fungus Fusarium.</title>
        <authorList>
            <person name="Kim H.S."/>
            <person name="Lohmar J.M."/>
            <person name="Busman M."/>
            <person name="Brown D.W."/>
            <person name="Naumann T.A."/>
            <person name="Divon H.H."/>
            <person name="Lysoe E."/>
            <person name="Uhlig S."/>
            <person name="Proctor R.H."/>
        </authorList>
    </citation>
    <scope>NUCLEOTIDE SEQUENCE [LARGE SCALE GENOMIC DNA]</scope>
    <source>
        <strain evidence="4 5">NRRL 25214</strain>
    </source>
</reference>
<evidence type="ECO:0000259" key="3">
    <source>
        <dbReference type="PROSITE" id="PS50048"/>
    </source>
</evidence>
<dbReference type="InterPro" id="IPR050246">
    <property type="entry name" value="Class_II_FBP_aldolase"/>
</dbReference>
<keyword evidence="2" id="KW-0479">Metal-binding</keyword>
<protein>
    <recommendedName>
        <fullName evidence="2">Fructose-bisphosphate aldolase</fullName>
        <shortName evidence="2">FBP aldolase</shortName>
        <ecNumber evidence="2">4.1.2.13</ecNumber>
    </recommendedName>
</protein>
<dbReference type="PROSITE" id="PS00463">
    <property type="entry name" value="ZN2_CY6_FUNGAL_1"/>
    <property type="match status" value="1"/>
</dbReference>
<gene>
    <name evidence="4" type="ORF">FANTH_10734</name>
</gene>
<dbReference type="PANTHER" id="PTHR30304:SF0">
    <property type="entry name" value="D-TAGATOSE-1,6-BISPHOSPHATE ALDOLASE SUBUNIT GATY-RELATED"/>
    <property type="match status" value="1"/>
</dbReference>
<dbReference type="SMART" id="SM00066">
    <property type="entry name" value="GAL4"/>
    <property type="match status" value="1"/>
</dbReference>
<keyword evidence="2" id="KW-0324">Glycolysis</keyword>
<evidence type="ECO:0000313" key="4">
    <source>
        <dbReference type="EMBL" id="KAF5237707.1"/>
    </source>
</evidence>
<evidence type="ECO:0000256" key="1">
    <source>
        <dbReference type="ARBA" id="ARBA00023242"/>
    </source>
</evidence>
<keyword evidence="2" id="KW-0456">Lyase</keyword>
<dbReference type="Gene3D" id="3.20.20.70">
    <property type="entry name" value="Aldolase class I"/>
    <property type="match status" value="1"/>
</dbReference>
<dbReference type="SUPFAM" id="SSF51569">
    <property type="entry name" value="Aldolase"/>
    <property type="match status" value="1"/>
</dbReference>
<dbReference type="SUPFAM" id="SSF57701">
    <property type="entry name" value="Zn2/Cys6 DNA-binding domain"/>
    <property type="match status" value="1"/>
</dbReference>
<dbReference type="PANTHER" id="PTHR30304">
    <property type="entry name" value="D-TAGATOSE-1,6-BISPHOSPHATE ALDOLASE"/>
    <property type="match status" value="1"/>
</dbReference>
<dbReference type="EC" id="4.1.2.13" evidence="2"/>
<comment type="similarity">
    <text evidence="2">Belongs to the class II fructose-bisphosphate aldolase family.</text>
</comment>
<feature type="domain" description="Zn(2)-C6 fungal-type" evidence="3">
    <location>
        <begin position="39"/>
        <end position="69"/>
    </location>
</feature>
<dbReference type="PROSITE" id="PS50048">
    <property type="entry name" value="ZN2_CY6_FUNGAL_2"/>
    <property type="match status" value="1"/>
</dbReference>